<name>A0AAD7KER7_9AGAR</name>
<keyword evidence="2" id="KW-0472">Membrane</keyword>
<evidence type="ECO:0000256" key="1">
    <source>
        <dbReference type="SAM" id="Coils"/>
    </source>
</evidence>
<evidence type="ECO:0000313" key="3">
    <source>
        <dbReference type="EMBL" id="KAJ7784159.1"/>
    </source>
</evidence>
<keyword evidence="2" id="KW-0812">Transmembrane</keyword>
<reference evidence="3" key="1">
    <citation type="submission" date="2023-03" db="EMBL/GenBank/DDBJ databases">
        <title>Massive genome expansion in bonnet fungi (Mycena s.s.) driven by repeated elements and novel gene families across ecological guilds.</title>
        <authorList>
            <consortium name="Lawrence Berkeley National Laboratory"/>
            <person name="Harder C.B."/>
            <person name="Miyauchi S."/>
            <person name="Viragh M."/>
            <person name="Kuo A."/>
            <person name="Thoen E."/>
            <person name="Andreopoulos B."/>
            <person name="Lu D."/>
            <person name="Skrede I."/>
            <person name="Drula E."/>
            <person name="Henrissat B."/>
            <person name="Morin E."/>
            <person name="Kohler A."/>
            <person name="Barry K."/>
            <person name="LaButti K."/>
            <person name="Morin E."/>
            <person name="Salamov A."/>
            <person name="Lipzen A."/>
            <person name="Mereny Z."/>
            <person name="Hegedus B."/>
            <person name="Baldrian P."/>
            <person name="Stursova M."/>
            <person name="Weitz H."/>
            <person name="Taylor A."/>
            <person name="Grigoriev I.V."/>
            <person name="Nagy L.G."/>
            <person name="Martin F."/>
            <person name="Kauserud H."/>
        </authorList>
    </citation>
    <scope>NUCLEOTIDE SEQUENCE</scope>
    <source>
        <strain evidence="3">CBHHK182m</strain>
    </source>
</reference>
<accession>A0AAD7KER7</accession>
<sequence length="722" mass="81053">MPHSKCLPSSSLLLVRCFLAFLLGQIFNSFCMRISSSVVVVEKVVVVNVGYSLKMLVFTVLSALLVNTLGLFLVYRYSARTPTTKTTRRRVIILPWIAKPNVVHVPRRAPLLLLSPMQNVIPIPGVLSNNIPLGFPTFIRIFRNLAAPGFRFDGRIFPGMLRISVDTKENENQTDRLLLESASNTTEATVNPHTTRPSRANFIQHVAATALLRKLHFHVIEEESCYASVEELEEQNLEHVEEDERTKTNVEAAELVQEINKQNKEIEGDADVKSEKGIEDVEAETGPEVKQNEDEECVDVETNTEDIEGKMDTKVKLNEEDNQNVQVEQIEGETDTDTTCVDAMQSANALETRKIYEEGEKPTVVFAVRMKKIELDDETPFPVCDDTEEELPSYEEFAAGVPSDTLFMQNSVDLPYGSSFYPPSKFSFQPFSPTADEGKDLTDGTLGPFDRGRRFFGGDAGAKGCLINWQPELESLLQTTELPKSLDNLAYASEETFLDFEGLFWRLKDVTGLRPHPALDNLHTAYVGLSESLFQMSEACREYLACCRRASDSTNMRSLSRDLRTHHLKFLEHCATVGPNIDRVDACWKEAGNGLRYELQKNPPVWTILRTKALTTAFPALRSSQYMALYSDLDTIVTTAQWHLSNLRQMHDNLNTALKPTESVRLGSASVDMPTDAMCQSLDLTLKLFRPLHHLFIGHAFGMGQGYPFIRKWAGVVNPLAV</sequence>
<keyword evidence="1" id="KW-0175">Coiled coil</keyword>
<feature type="transmembrane region" description="Helical" evidence="2">
    <location>
        <begin position="55"/>
        <end position="75"/>
    </location>
</feature>
<protein>
    <submittedName>
        <fullName evidence="3">Uncharacterized protein</fullName>
    </submittedName>
</protein>
<comment type="caution">
    <text evidence="3">The sequence shown here is derived from an EMBL/GenBank/DDBJ whole genome shotgun (WGS) entry which is preliminary data.</text>
</comment>
<dbReference type="AlphaFoldDB" id="A0AAD7KER7"/>
<gene>
    <name evidence="3" type="ORF">B0H16DRAFT_1783004</name>
</gene>
<keyword evidence="2" id="KW-1133">Transmembrane helix</keyword>
<dbReference type="Proteomes" id="UP001215598">
    <property type="component" value="Unassembled WGS sequence"/>
</dbReference>
<feature type="coiled-coil region" evidence="1">
    <location>
        <begin position="229"/>
        <end position="276"/>
    </location>
</feature>
<organism evidence="3 4">
    <name type="scientific">Mycena metata</name>
    <dbReference type="NCBI Taxonomy" id="1033252"/>
    <lineage>
        <taxon>Eukaryota</taxon>
        <taxon>Fungi</taxon>
        <taxon>Dikarya</taxon>
        <taxon>Basidiomycota</taxon>
        <taxon>Agaricomycotina</taxon>
        <taxon>Agaricomycetes</taxon>
        <taxon>Agaricomycetidae</taxon>
        <taxon>Agaricales</taxon>
        <taxon>Marasmiineae</taxon>
        <taxon>Mycenaceae</taxon>
        <taxon>Mycena</taxon>
    </lineage>
</organism>
<keyword evidence="4" id="KW-1185">Reference proteome</keyword>
<evidence type="ECO:0000256" key="2">
    <source>
        <dbReference type="SAM" id="Phobius"/>
    </source>
</evidence>
<evidence type="ECO:0000313" key="4">
    <source>
        <dbReference type="Proteomes" id="UP001215598"/>
    </source>
</evidence>
<dbReference type="EMBL" id="JARKIB010000002">
    <property type="protein sequence ID" value="KAJ7784159.1"/>
    <property type="molecule type" value="Genomic_DNA"/>
</dbReference>
<proteinExistence type="predicted"/>